<evidence type="ECO:0000256" key="3">
    <source>
        <dbReference type="SAM" id="MobiDB-lite"/>
    </source>
</evidence>
<dbReference type="PROSITE" id="PS50994">
    <property type="entry name" value="INTEGRASE"/>
    <property type="match status" value="1"/>
</dbReference>
<organism evidence="5 6">
    <name type="scientific">Plutella xylostella</name>
    <name type="common">Diamondback moth</name>
    <name type="synonym">Plutella maculipennis</name>
    <dbReference type="NCBI Taxonomy" id="51655"/>
    <lineage>
        <taxon>Eukaryota</taxon>
        <taxon>Metazoa</taxon>
        <taxon>Ecdysozoa</taxon>
        <taxon>Arthropoda</taxon>
        <taxon>Hexapoda</taxon>
        <taxon>Insecta</taxon>
        <taxon>Pterygota</taxon>
        <taxon>Neoptera</taxon>
        <taxon>Endopterygota</taxon>
        <taxon>Lepidoptera</taxon>
        <taxon>Glossata</taxon>
        <taxon>Ditrysia</taxon>
        <taxon>Yponomeutoidea</taxon>
        <taxon>Plutellidae</taxon>
        <taxon>Plutella</taxon>
    </lineage>
</organism>
<dbReference type="Pfam" id="PF17919">
    <property type="entry name" value="RT_RNaseH_2"/>
    <property type="match status" value="1"/>
</dbReference>
<name>A0A8S4DIE7_PLUXY</name>
<proteinExistence type="predicted"/>
<dbReference type="PANTHER" id="PTHR37984:SF5">
    <property type="entry name" value="PROTEIN NYNRIN-LIKE"/>
    <property type="match status" value="1"/>
</dbReference>
<dbReference type="InterPro" id="IPR043502">
    <property type="entry name" value="DNA/RNA_pol_sf"/>
</dbReference>
<gene>
    <name evidence="5" type="ORF">PLXY2_LOCUS2654</name>
</gene>
<dbReference type="Pfam" id="PF17921">
    <property type="entry name" value="Integrase_H2C2"/>
    <property type="match status" value="1"/>
</dbReference>
<dbReference type="Gene3D" id="3.10.10.10">
    <property type="entry name" value="HIV Type 1 Reverse Transcriptase, subunit A, domain 1"/>
    <property type="match status" value="1"/>
</dbReference>
<evidence type="ECO:0000259" key="4">
    <source>
        <dbReference type="PROSITE" id="PS50994"/>
    </source>
</evidence>
<dbReference type="InterPro" id="IPR043128">
    <property type="entry name" value="Rev_trsase/Diguanyl_cyclase"/>
</dbReference>
<dbReference type="InterPro" id="IPR012337">
    <property type="entry name" value="RNaseH-like_sf"/>
</dbReference>
<reference evidence="5" key="1">
    <citation type="submission" date="2020-11" db="EMBL/GenBank/DDBJ databases">
        <authorList>
            <person name="Whiteford S."/>
        </authorList>
    </citation>
    <scope>NUCLEOTIDE SEQUENCE</scope>
</reference>
<evidence type="ECO:0000313" key="5">
    <source>
        <dbReference type="EMBL" id="CAG9102458.1"/>
    </source>
</evidence>
<feature type="compositionally biased region" description="Gly residues" evidence="3">
    <location>
        <begin position="264"/>
        <end position="274"/>
    </location>
</feature>
<comment type="caution">
    <text evidence="5">The sequence shown here is derived from an EMBL/GenBank/DDBJ whole genome shotgun (WGS) entry which is preliminary data.</text>
</comment>
<dbReference type="SUPFAM" id="SSF53098">
    <property type="entry name" value="Ribonuclease H-like"/>
    <property type="match status" value="1"/>
</dbReference>
<dbReference type="PANTHER" id="PTHR37984">
    <property type="entry name" value="PROTEIN CBG26694"/>
    <property type="match status" value="1"/>
</dbReference>
<dbReference type="FunFam" id="1.10.340.70:FF:000003">
    <property type="entry name" value="Protein CBG25708"/>
    <property type="match status" value="1"/>
</dbReference>
<sequence>MSIGKIGEFDVENGNWSLYCERLHMYFEANAIKEDLQLPTLIAVVGEATYELMVNLVSPKSPSQLKLEELVKVVQDHLQPTPSILAERYRFRQRRQESGESVIQYVAVLKKLSRFCDFGSALDDNLRDQFVCGLSMDVIRQRLFAEEKIQFSKAISLACSLEAAERDAAAVEVGSRTPGGAAAEAAVHKMAASRSAGAGSGSGRRAGGGGGGDSQRERTSQGTVVCACCGGNNHDSKVCRYKRLKCGRCNVVGHLRKMCPGNQQGGGAWRGGGPRGERVGHGNNGGRRATSSYANFVAQTDSDHSEEEEPMFQMALRSYKPVSMPVTVDGKELIMEIDTGHKNVLDGGLGRYTGGTARLRLREGAEPVFCRARPLPFAMRERVDLELDAMLRDGIIEPVDCSDWATPLVPINKSDGTLRLCADFKKCVFMADEVVYLGFIINKNGVRPDPKKLEAIKEMPTPTNVTEVRAFLGMVNFYAKFVRNISDILYPLYRLLRKQMRWSWTDECEMAFRKVKEVLLSSEVLAHYDPALPLVLTCDASARGVGGVLSQRDARGRERAVAYVSLEIDQLKPYYNRRHELYDELGCVMWGHRVIIPQSCREVVMRELHETHMGIVKTKAIARSYVWWPGLDEEIEQRCRACEVCAEVAPAPPAAPPSPWRWPDRAYERVHLDFLGPIGGKVYLVAVDARSKWIEVFLMTRTTSDVTIDKLREAWARWGLPKQVVTDNGPPFTSESFENFLSSNGVRHIFTPPYHPASNGAAENAVKIIKKVIKKANCENKRVDVAIQRFLLNYNNTPHSTTGESPAKLLQGRSLRCRLDNLKPDRTAKVEIEQNKQVVYSGGTVRGLVTGDEVWFREYRPGRTWSKGIVAGRSGRSDCTLEAADGSRVHRHIDQLRRRSRGSMVCPVESSMDDTREVEQASSSQVQLPAEAGGAPSEQGPPASEAPAAAGGAPAAGAAAGNDPTPSSSRCPVRTRKPVVRYGWGEID</sequence>
<dbReference type="InterPro" id="IPR041588">
    <property type="entry name" value="Integrase_H2C2"/>
</dbReference>
<keyword evidence="2" id="KW-0511">Multifunctional enzyme</keyword>
<feature type="region of interest" description="Disordered" evidence="3">
    <location>
        <begin position="897"/>
        <end position="988"/>
    </location>
</feature>
<dbReference type="AlphaFoldDB" id="A0A8S4DIE7"/>
<feature type="region of interest" description="Disordered" evidence="3">
    <location>
        <begin position="264"/>
        <end position="289"/>
    </location>
</feature>
<evidence type="ECO:0000256" key="1">
    <source>
        <dbReference type="ARBA" id="ARBA00012493"/>
    </source>
</evidence>
<dbReference type="InterPro" id="IPR036397">
    <property type="entry name" value="RNaseH_sf"/>
</dbReference>
<dbReference type="Proteomes" id="UP000653454">
    <property type="component" value="Unassembled WGS sequence"/>
</dbReference>
<dbReference type="GO" id="GO:0003676">
    <property type="term" value="F:nucleic acid binding"/>
    <property type="evidence" value="ECO:0007669"/>
    <property type="project" value="InterPro"/>
</dbReference>
<dbReference type="GO" id="GO:0003964">
    <property type="term" value="F:RNA-directed DNA polymerase activity"/>
    <property type="evidence" value="ECO:0007669"/>
    <property type="project" value="UniProtKB-EC"/>
</dbReference>
<dbReference type="GO" id="GO:0015074">
    <property type="term" value="P:DNA integration"/>
    <property type="evidence" value="ECO:0007669"/>
    <property type="project" value="InterPro"/>
</dbReference>
<dbReference type="SUPFAM" id="SSF56672">
    <property type="entry name" value="DNA/RNA polymerases"/>
    <property type="match status" value="1"/>
</dbReference>
<dbReference type="FunFam" id="3.30.420.10:FF:000063">
    <property type="entry name" value="Retrovirus-related Pol polyprotein from transposon 297-like Protein"/>
    <property type="match status" value="1"/>
</dbReference>
<dbReference type="InterPro" id="IPR001584">
    <property type="entry name" value="Integrase_cat-core"/>
</dbReference>
<feature type="compositionally biased region" description="Low complexity" evidence="3">
    <location>
        <begin position="935"/>
        <end position="961"/>
    </location>
</feature>
<evidence type="ECO:0000313" key="6">
    <source>
        <dbReference type="Proteomes" id="UP000653454"/>
    </source>
</evidence>
<feature type="region of interest" description="Disordered" evidence="3">
    <location>
        <begin position="192"/>
        <end position="218"/>
    </location>
</feature>
<dbReference type="Gene3D" id="1.10.340.70">
    <property type="match status" value="1"/>
</dbReference>
<dbReference type="GO" id="GO:0042575">
    <property type="term" value="C:DNA polymerase complex"/>
    <property type="evidence" value="ECO:0007669"/>
    <property type="project" value="UniProtKB-ARBA"/>
</dbReference>
<dbReference type="EC" id="2.7.7.49" evidence="1"/>
<dbReference type="Gene3D" id="3.30.420.10">
    <property type="entry name" value="Ribonuclease H-like superfamily/Ribonuclease H"/>
    <property type="match status" value="1"/>
</dbReference>
<feature type="domain" description="Integrase catalytic" evidence="4">
    <location>
        <begin position="655"/>
        <end position="814"/>
    </location>
</feature>
<dbReference type="InterPro" id="IPR050951">
    <property type="entry name" value="Retrovirus_Pol_polyprotein"/>
</dbReference>
<dbReference type="Pfam" id="PF00665">
    <property type="entry name" value="rve"/>
    <property type="match status" value="1"/>
</dbReference>
<protein>
    <recommendedName>
        <fullName evidence="1">RNA-directed DNA polymerase</fullName>
        <ecNumber evidence="1">2.7.7.49</ecNumber>
    </recommendedName>
</protein>
<dbReference type="Gene3D" id="3.30.70.270">
    <property type="match status" value="1"/>
</dbReference>
<dbReference type="EMBL" id="CAJHNJ030000007">
    <property type="protein sequence ID" value="CAG9102458.1"/>
    <property type="molecule type" value="Genomic_DNA"/>
</dbReference>
<accession>A0A8S4DIE7</accession>
<dbReference type="InterPro" id="IPR041577">
    <property type="entry name" value="RT_RNaseH_2"/>
</dbReference>
<dbReference type="FunFam" id="3.30.70.270:FF:000026">
    <property type="entry name" value="Transposon Ty3-G Gag-Pol polyprotein"/>
    <property type="match status" value="1"/>
</dbReference>
<keyword evidence="6" id="KW-1185">Reference proteome</keyword>
<feature type="compositionally biased region" description="Gly residues" evidence="3">
    <location>
        <begin position="198"/>
        <end position="213"/>
    </location>
</feature>
<evidence type="ECO:0000256" key="2">
    <source>
        <dbReference type="ARBA" id="ARBA00023268"/>
    </source>
</evidence>